<proteinExistence type="predicted"/>
<evidence type="ECO:0000313" key="3">
    <source>
        <dbReference type="Proteomes" id="UP000541444"/>
    </source>
</evidence>
<dbReference type="AlphaFoldDB" id="A0A7J7KW08"/>
<gene>
    <name evidence="2" type="ORF">GIB67_028557</name>
</gene>
<dbReference type="PANTHER" id="PTHR33018">
    <property type="entry name" value="OS10G0338966 PROTEIN-RELATED"/>
    <property type="match status" value="1"/>
</dbReference>
<organism evidence="2 3">
    <name type="scientific">Kingdonia uniflora</name>
    <dbReference type="NCBI Taxonomy" id="39325"/>
    <lineage>
        <taxon>Eukaryota</taxon>
        <taxon>Viridiplantae</taxon>
        <taxon>Streptophyta</taxon>
        <taxon>Embryophyta</taxon>
        <taxon>Tracheophyta</taxon>
        <taxon>Spermatophyta</taxon>
        <taxon>Magnoliopsida</taxon>
        <taxon>Ranunculales</taxon>
        <taxon>Circaeasteraceae</taxon>
        <taxon>Kingdonia</taxon>
    </lineage>
</organism>
<dbReference type="PANTHER" id="PTHR33018:SF37">
    <property type="entry name" value="TRANSPOSASE TNP1_EN_SPM-LIKE DOMAIN-CONTAINING PROTEIN"/>
    <property type="match status" value="1"/>
</dbReference>
<dbReference type="EMBL" id="JACGCM010002836">
    <property type="protein sequence ID" value="KAF6134536.1"/>
    <property type="molecule type" value="Genomic_DNA"/>
</dbReference>
<evidence type="ECO:0000313" key="2">
    <source>
        <dbReference type="EMBL" id="KAF6134536.1"/>
    </source>
</evidence>
<evidence type="ECO:0000259" key="1">
    <source>
        <dbReference type="Pfam" id="PF23090"/>
    </source>
</evidence>
<dbReference type="Proteomes" id="UP000541444">
    <property type="component" value="Unassembled WGS sequence"/>
</dbReference>
<feature type="domain" description="MBTPS1 fourth" evidence="1">
    <location>
        <begin position="36"/>
        <end position="92"/>
    </location>
</feature>
<reference evidence="2 3" key="1">
    <citation type="journal article" date="2020" name="IScience">
        <title>Genome Sequencing of the Endangered Kingdonia uniflora (Circaeasteraceae, Ranunculales) Reveals Potential Mechanisms of Evolutionary Specialization.</title>
        <authorList>
            <person name="Sun Y."/>
            <person name="Deng T."/>
            <person name="Zhang A."/>
            <person name="Moore M.J."/>
            <person name="Landis J.B."/>
            <person name="Lin N."/>
            <person name="Zhang H."/>
            <person name="Zhang X."/>
            <person name="Huang J."/>
            <person name="Zhang X."/>
            <person name="Sun H."/>
            <person name="Wang H."/>
        </authorList>
    </citation>
    <scope>NUCLEOTIDE SEQUENCE [LARGE SCALE GENOMIC DNA]</scope>
    <source>
        <strain evidence="2">TB1705</strain>
        <tissue evidence="2">Leaf</tissue>
    </source>
</reference>
<keyword evidence="3" id="KW-1185">Reference proteome</keyword>
<dbReference type="Pfam" id="PF23090">
    <property type="entry name" value="MBTPS1_4th"/>
    <property type="match status" value="1"/>
</dbReference>
<accession>A0A7J7KW08</accession>
<comment type="caution">
    <text evidence="2">The sequence shown here is derived from an EMBL/GenBank/DDBJ whole genome shotgun (WGS) entry which is preliminary data.</text>
</comment>
<name>A0A7J7KW08_9MAGN</name>
<dbReference type="InterPro" id="IPR057032">
    <property type="entry name" value="MBTPS1_4th"/>
</dbReference>
<sequence length="491" mass="56238">MQIKNEGAQFSGFIEGNVTVNIFSLPPPGEKGQRKTSTCVLRLGDRRISVYGNSNCLDSSHMVTNCFWLLKKILDFTSGNIRDPVLFSDSVRQKEPLHEDGNQLPSRRTDANFSTYYVVLGKKLICRSDSRYEIWGTKGYILQLIDRNRRLPGFPSLDLGRGWNPTMENSRFGHDGSPKKNGKHSFTTSGTVIQWTFLVYTREMSLICKSMVYTNYCCVFWSAPLCNFMATSKEATMAEERFNWPIWFICTFIGETTRENLSPAICDWRHVDDDAKEDLRNIIAGTYELDPDEHQDFLDYKANMAFKNWKTQLRKNHYDIYYTDEERKNHRPKAVKKEDWNQFVDICSTAKEQEKREKGKRARSKIVIPHTTCRMGSAGKKEILARINRLIENEPEIVEKDLDHDPIALATRDSPPPDGVRGRNCIMKYMYGGTVPYGSIQLSGVAPGGFYRVIVDEVIHDDVQLFMEGGTFGNISSGETVLWYKSLTCFG</sequence>
<dbReference type="OrthoDB" id="1913335at2759"/>
<protein>
    <recommendedName>
        <fullName evidence="1">MBTPS1 fourth domain-containing protein</fullName>
    </recommendedName>
</protein>